<accession>A0ABT3RDF9</accession>
<evidence type="ECO:0000313" key="2">
    <source>
        <dbReference type="Proteomes" id="UP001207228"/>
    </source>
</evidence>
<dbReference type="RefSeq" id="WP_266051526.1">
    <property type="nucleotide sequence ID" value="NZ_JAPFQO010000003.1"/>
</dbReference>
<sequence length="230" mass="25790">MAIIKELISIIVSMIFPAVPHASLSQFLKWLWLPLLFLLLLPDQAQAQSKKRVVQLSGFVATGDSLYGVAGAGVYVPGTNRGSYTNDYGYFSMPVLAGDSVLFSALGFKAQYLIIPENYESQSYSIIMQMQEDPTELPTVEVFPWPTERDFKEAVANVRLPDKGNAIITRDLDPRRLEELARITPMSDAQNYRFWQNQQIQHQQNRIMAPTVNMLAIPALLRGLLNGGNK</sequence>
<keyword evidence="2" id="KW-1185">Reference proteome</keyword>
<dbReference type="Proteomes" id="UP001207228">
    <property type="component" value="Unassembled WGS sequence"/>
</dbReference>
<reference evidence="1 2" key="1">
    <citation type="submission" date="2022-11" db="EMBL/GenBank/DDBJ databases">
        <title>The characterization of three novel Bacteroidetes species and genomic analysis of their roles in tidal elemental geochemical cycles.</title>
        <authorList>
            <person name="Ma K.-J."/>
        </authorList>
    </citation>
    <scope>NUCLEOTIDE SEQUENCE [LARGE SCALE GENOMIC DNA]</scope>
    <source>
        <strain evidence="1 2">M82</strain>
    </source>
</reference>
<gene>
    <name evidence="1" type="ORF">OO017_05845</name>
</gene>
<protein>
    <submittedName>
        <fullName evidence="1">Carboxypeptidase-like regulatory domain-containing protein</fullName>
    </submittedName>
</protein>
<comment type="caution">
    <text evidence="1">The sequence shown here is derived from an EMBL/GenBank/DDBJ whole genome shotgun (WGS) entry which is preliminary data.</text>
</comment>
<dbReference type="InterPro" id="IPR008969">
    <property type="entry name" value="CarboxyPept-like_regulatory"/>
</dbReference>
<evidence type="ECO:0000313" key="1">
    <source>
        <dbReference type="EMBL" id="MCX2739461.1"/>
    </source>
</evidence>
<dbReference type="Pfam" id="PF13715">
    <property type="entry name" value="CarbopepD_reg_2"/>
    <property type="match status" value="1"/>
</dbReference>
<dbReference type="EMBL" id="JAPFQO010000003">
    <property type="protein sequence ID" value="MCX2739461.1"/>
    <property type="molecule type" value="Genomic_DNA"/>
</dbReference>
<name>A0ABT3RDF9_9BACT</name>
<organism evidence="1 2">
    <name type="scientific">Pontibacter anaerobius</name>
    <dbReference type="NCBI Taxonomy" id="2993940"/>
    <lineage>
        <taxon>Bacteria</taxon>
        <taxon>Pseudomonadati</taxon>
        <taxon>Bacteroidota</taxon>
        <taxon>Cytophagia</taxon>
        <taxon>Cytophagales</taxon>
        <taxon>Hymenobacteraceae</taxon>
        <taxon>Pontibacter</taxon>
    </lineage>
</organism>
<proteinExistence type="predicted"/>
<dbReference type="SUPFAM" id="SSF49464">
    <property type="entry name" value="Carboxypeptidase regulatory domain-like"/>
    <property type="match status" value="1"/>
</dbReference>